<evidence type="ECO:0000259" key="1">
    <source>
        <dbReference type="Pfam" id="PF13360"/>
    </source>
</evidence>
<dbReference type="InterPro" id="IPR018391">
    <property type="entry name" value="PQQ_b-propeller_rpt"/>
</dbReference>
<dbReference type="InterPro" id="IPR002372">
    <property type="entry name" value="PQQ_rpt_dom"/>
</dbReference>
<dbReference type="InterPro" id="IPR011047">
    <property type="entry name" value="Quinoprotein_ADH-like_sf"/>
</dbReference>
<comment type="caution">
    <text evidence="2">The sequence shown here is derived from an EMBL/GenBank/DDBJ whole genome shotgun (WGS) entry which is preliminary data.</text>
</comment>
<dbReference type="Pfam" id="PF13360">
    <property type="entry name" value="PQQ_2"/>
    <property type="match status" value="1"/>
</dbReference>
<dbReference type="AlphaFoldDB" id="A0A5J4PRQ4"/>
<dbReference type="SUPFAM" id="SSF50998">
    <property type="entry name" value="Quinoprotein alcohol dehydrogenase-like"/>
    <property type="match status" value="1"/>
</dbReference>
<organism evidence="2">
    <name type="scientific">termite gut metagenome</name>
    <dbReference type="NCBI Taxonomy" id="433724"/>
    <lineage>
        <taxon>unclassified sequences</taxon>
        <taxon>metagenomes</taxon>
        <taxon>organismal metagenomes</taxon>
    </lineage>
</organism>
<proteinExistence type="predicted"/>
<evidence type="ECO:0000313" key="2">
    <source>
        <dbReference type="EMBL" id="KAA6311234.1"/>
    </source>
</evidence>
<accession>A0A5J4PRQ4</accession>
<feature type="domain" description="Pyrrolo-quinoline quinone repeat" evidence="1">
    <location>
        <begin position="18"/>
        <end position="98"/>
    </location>
</feature>
<dbReference type="EMBL" id="SNRY01007036">
    <property type="protein sequence ID" value="KAA6311234.1"/>
    <property type="molecule type" value="Genomic_DNA"/>
</dbReference>
<dbReference type="SMART" id="SM00564">
    <property type="entry name" value="PQQ"/>
    <property type="match status" value="1"/>
</dbReference>
<dbReference type="InterPro" id="IPR015943">
    <property type="entry name" value="WD40/YVTN_repeat-like_dom_sf"/>
</dbReference>
<dbReference type="Gene3D" id="2.130.10.10">
    <property type="entry name" value="YVTN repeat-like/Quinoprotein amine dehydrogenase"/>
    <property type="match status" value="1"/>
</dbReference>
<sequence length="109" mass="11856">MYSKTMNDSIVCFATEGNSPRQLWTSNVGFGYEHAPSMPVEKDGVVLGSTKNGLIFALDALTGRVLWKHKVGNSLISTVVPLNRNKVVFTATGGEVGLLEYEELPAVHF</sequence>
<protein>
    <submittedName>
        <fullName evidence="2">Outer membrane protein assembly factor BamB</fullName>
    </submittedName>
</protein>
<reference evidence="2" key="1">
    <citation type="submission" date="2019-03" db="EMBL/GenBank/DDBJ databases">
        <title>Single cell metagenomics reveals metabolic interactions within the superorganism composed of flagellate Streblomastix strix and complex community of Bacteroidetes bacteria on its surface.</title>
        <authorList>
            <person name="Treitli S.C."/>
            <person name="Kolisko M."/>
            <person name="Husnik F."/>
            <person name="Keeling P."/>
            <person name="Hampl V."/>
        </authorList>
    </citation>
    <scope>NUCLEOTIDE SEQUENCE</scope>
    <source>
        <strain evidence="2">STM</strain>
    </source>
</reference>
<gene>
    <name evidence="2" type="ORF">EZS27_037599</name>
</gene>
<name>A0A5J4PRQ4_9ZZZZ</name>